<evidence type="ECO:0000256" key="2">
    <source>
        <dbReference type="ARBA" id="ARBA00022679"/>
    </source>
</evidence>
<dbReference type="InterPro" id="IPR004821">
    <property type="entry name" value="Cyt_trans-like"/>
</dbReference>
<protein>
    <recommendedName>
        <fullName evidence="4">Cytidyltransferase-like domain-containing protein</fullName>
    </recommendedName>
</protein>
<evidence type="ECO:0000259" key="4">
    <source>
        <dbReference type="Pfam" id="PF01467"/>
    </source>
</evidence>
<keyword evidence="3" id="KW-0548">Nucleotidyltransferase</keyword>
<dbReference type="NCBIfam" id="NF002243">
    <property type="entry name" value="PRK01153.1"/>
    <property type="match status" value="1"/>
</dbReference>
<dbReference type="Pfam" id="PF01467">
    <property type="entry name" value="CTP_transf_like"/>
    <property type="match status" value="1"/>
</dbReference>
<dbReference type="AlphaFoldDB" id="X0RTC4"/>
<gene>
    <name evidence="5" type="ORF">S01H1_12973</name>
</gene>
<dbReference type="EMBL" id="BARS01006677">
    <property type="protein sequence ID" value="GAF72099.1"/>
    <property type="molecule type" value="Genomic_DNA"/>
</dbReference>
<dbReference type="Gene3D" id="3.40.50.620">
    <property type="entry name" value="HUPs"/>
    <property type="match status" value="1"/>
</dbReference>
<evidence type="ECO:0000313" key="5">
    <source>
        <dbReference type="EMBL" id="GAF72099.1"/>
    </source>
</evidence>
<evidence type="ECO:0000256" key="3">
    <source>
        <dbReference type="ARBA" id="ARBA00022695"/>
    </source>
</evidence>
<reference evidence="5" key="1">
    <citation type="journal article" date="2014" name="Front. Microbiol.">
        <title>High frequency of phylogenetically diverse reductive dehalogenase-homologous genes in deep subseafloor sedimentary metagenomes.</title>
        <authorList>
            <person name="Kawai M."/>
            <person name="Futagami T."/>
            <person name="Toyoda A."/>
            <person name="Takaki Y."/>
            <person name="Nishi S."/>
            <person name="Hori S."/>
            <person name="Arai W."/>
            <person name="Tsubouchi T."/>
            <person name="Morono Y."/>
            <person name="Uchiyama I."/>
            <person name="Ito T."/>
            <person name="Fujiyama A."/>
            <person name="Inagaki F."/>
            <person name="Takami H."/>
        </authorList>
    </citation>
    <scope>NUCLEOTIDE SEQUENCE</scope>
    <source>
        <strain evidence="5">Expedition CK06-06</strain>
    </source>
</reference>
<dbReference type="InterPro" id="IPR006418">
    <property type="entry name" value="NMN_Atrans_arc"/>
</dbReference>
<evidence type="ECO:0000256" key="1">
    <source>
        <dbReference type="ARBA" id="ARBA00010124"/>
    </source>
</evidence>
<dbReference type="HAMAP" id="MF_00243">
    <property type="entry name" value="NMN_adenylyltr"/>
    <property type="match status" value="1"/>
</dbReference>
<accession>X0RTC4</accession>
<dbReference type="PANTHER" id="PTHR21342:SF0">
    <property type="entry name" value="BIFUNCTIONAL NMN ADENYLYLTRANSFERASE_NUDIX HYDROLASE"/>
    <property type="match status" value="1"/>
</dbReference>
<name>X0RTC4_9ZZZZ</name>
<comment type="similarity">
    <text evidence="1">Belongs to the archaeal NMN adenylyltransferase family.</text>
</comment>
<dbReference type="SUPFAM" id="SSF52374">
    <property type="entry name" value="Nucleotidylyl transferase"/>
    <property type="match status" value="1"/>
</dbReference>
<dbReference type="NCBIfam" id="TIGR01527">
    <property type="entry name" value="arch_NMN_Atrans"/>
    <property type="match status" value="1"/>
</dbReference>
<comment type="caution">
    <text evidence="5">The sequence shown here is derived from an EMBL/GenBank/DDBJ whole genome shotgun (WGS) entry which is preliminary data.</text>
</comment>
<keyword evidence="2" id="KW-0808">Transferase</keyword>
<dbReference type="GO" id="GO:0005737">
    <property type="term" value="C:cytoplasm"/>
    <property type="evidence" value="ECO:0007669"/>
    <property type="project" value="InterPro"/>
</dbReference>
<dbReference type="GO" id="GO:0009435">
    <property type="term" value="P:NAD+ biosynthetic process"/>
    <property type="evidence" value="ECO:0007669"/>
    <property type="project" value="InterPro"/>
</dbReference>
<dbReference type="PANTHER" id="PTHR21342">
    <property type="entry name" value="PHOSPHOPANTETHEINE ADENYLYLTRANSFERASE"/>
    <property type="match status" value="1"/>
</dbReference>
<dbReference type="GO" id="GO:0000309">
    <property type="term" value="F:nicotinamide-nucleotide adenylyltransferase activity"/>
    <property type="evidence" value="ECO:0007669"/>
    <property type="project" value="InterPro"/>
</dbReference>
<dbReference type="NCBIfam" id="TIGR00125">
    <property type="entry name" value="cyt_tran_rel"/>
    <property type="match status" value="1"/>
</dbReference>
<sequence>MPKRALFVGRFQPFHYGHLHAIEAILKEADELLIVVGSAQMSHEPDNPFTAGERLEMIIYALDAAGIDRDLYMLIPIPDAPAHRVWVSQVESQAPRFDIVYTNQPLTRRLLIEAGYEVKGIKLHERDRYEASEIRHRILKDEDWRDLVPPEVYEFIKAIGGEDRIQDLAKSDTVNSRR</sequence>
<dbReference type="InterPro" id="IPR014729">
    <property type="entry name" value="Rossmann-like_a/b/a_fold"/>
</dbReference>
<organism evidence="5">
    <name type="scientific">marine sediment metagenome</name>
    <dbReference type="NCBI Taxonomy" id="412755"/>
    <lineage>
        <taxon>unclassified sequences</taxon>
        <taxon>metagenomes</taxon>
        <taxon>ecological metagenomes</taxon>
    </lineage>
</organism>
<proteinExistence type="inferred from homology"/>
<feature type="domain" description="Cytidyltransferase-like" evidence="4">
    <location>
        <begin position="6"/>
        <end position="137"/>
    </location>
</feature>